<dbReference type="GO" id="GO:0008270">
    <property type="term" value="F:zinc ion binding"/>
    <property type="evidence" value="ECO:0007669"/>
    <property type="project" value="UniProtKB-KW"/>
</dbReference>
<feature type="region of interest" description="Disordered" evidence="4">
    <location>
        <begin position="1"/>
        <end position="116"/>
    </location>
</feature>
<evidence type="ECO:0000256" key="3">
    <source>
        <dbReference type="ARBA" id="ARBA00022833"/>
    </source>
</evidence>
<evidence type="ECO:0000256" key="2">
    <source>
        <dbReference type="ARBA" id="ARBA00022771"/>
    </source>
</evidence>
<evidence type="ECO:0000313" key="6">
    <source>
        <dbReference type="EMBL" id="CAB4371199.1"/>
    </source>
</evidence>
<dbReference type="EMBL" id="CAEUNJ010000022">
    <property type="protein sequence ID" value="CAB4371199.1"/>
    <property type="molecule type" value="Genomic_DNA"/>
</dbReference>
<sequence length="244" mass="26552">MAVKKVTAKKSAAKKAPAKKTAKAAPAKKVVKKAAPAKKAPAKKAAPAKKVVKKAAPAKKAPAKKVVKKAAPAKKAPAKKVVAKVAPVKKAVVKKAPAPPVQPPRPNRLPPIPKEPKKIKYPFDAKFLDAQRAHLLEERRRLVHDAETLTAEANSLAELREPGDVQFDEESGEGDTLAVERERDLALSAQFLDQVDEIDRAMLKIGQGTYGICEISGLAIPKERLRAIPWCRERVEYKVGNFRR</sequence>
<evidence type="ECO:0000259" key="5">
    <source>
        <dbReference type="Pfam" id="PF01258"/>
    </source>
</evidence>
<dbReference type="Gene3D" id="1.20.120.910">
    <property type="entry name" value="DksA, coiled-coil domain"/>
    <property type="match status" value="1"/>
</dbReference>
<dbReference type="PANTHER" id="PTHR33823:SF2">
    <property type="entry name" value="RNA POLYMERASE-BINDING TRANSCRIPTION FACTOR DKSA"/>
    <property type="match status" value="1"/>
</dbReference>
<dbReference type="PROSITE" id="PS51128">
    <property type="entry name" value="ZF_DKSA_2"/>
    <property type="match status" value="1"/>
</dbReference>
<dbReference type="Pfam" id="PF01258">
    <property type="entry name" value="zf-dskA_traR"/>
    <property type="match status" value="1"/>
</dbReference>
<evidence type="ECO:0000256" key="1">
    <source>
        <dbReference type="ARBA" id="ARBA00022723"/>
    </source>
</evidence>
<proteinExistence type="predicted"/>
<keyword evidence="2" id="KW-0863">Zinc-finger</keyword>
<feature type="compositionally biased region" description="Low complexity" evidence="4">
    <location>
        <begin position="83"/>
        <end position="96"/>
    </location>
</feature>
<gene>
    <name evidence="6" type="ORF">UFOPK4201_00678</name>
</gene>
<evidence type="ECO:0000256" key="4">
    <source>
        <dbReference type="SAM" id="MobiDB-lite"/>
    </source>
</evidence>
<organism evidence="6">
    <name type="scientific">freshwater metagenome</name>
    <dbReference type="NCBI Taxonomy" id="449393"/>
    <lineage>
        <taxon>unclassified sequences</taxon>
        <taxon>metagenomes</taxon>
        <taxon>ecological metagenomes</taxon>
    </lineage>
</organism>
<keyword evidence="3" id="KW-0862">Zinc</keyword>
<name>A0A6J6ALP9_9ZZZZ</name>
<feature type="domain" description="Zinc finger DksA/TraR C4-type" evidence="5">
    <location>
        <begin position="208"/>
        <end position="232"/>
    </location>
</feature>
<feature type="compositionally biased region" description="Pro residues" evidence="4">
    <location>
        <begin position="97"/>
        <end position="113"/>
    </location>
</feature>
<feature type="compositionally biased region" description="Basic residues" evidence="4">
    <location>
        <begin position="1"/>
        <end position="22"/>
    </location>
</feature>
<keyword evidence="1" id="KW-0479">Metal-binding</keyword>
<feature type="compositionally biased region" description="Basic residues" evidence="4">
    <location>
        <begin position="29"/>
        <end position="82"/>
    </location>
</feature>
<accession>A0A6J6ALP9</accession>
<dbReference type="InterPro" id="IPR000962">
    <property type="entry name" value="Znf_DskA_TraR"/>
</dbReference>
<protein>
    <submittedName>
        <fullName evidence="6">Unannotated protein</fullName>
    </submittedName>
</protein>
<reference evidence="6" key="1">
    <citation type="submission" date="2020-05" db="EMBL/GenBank/DDBJ databases">
        <authorList>
            <person name="Chiriac C."/>
            <person name="Salcher M."/>
            <person name="Ghai R."/>
            <person name="Kavagutti S V."/>
        </authorList>
    </citation>
    <scope>NUCLEOTIDE SEQUENCE</scope>
</reference>
<dbReference type="AlphaFoldDB" id="A0A6J6ALP9"/>
<dbReference type="PANTHER" id="PTHR33823">
    <property type="entry name" value="RNA POLYMERASE-BINDING TRANSCRIPTION FACTOR DKSA-RELATED"/>
    <property type="match status" value="1"/>
</dbReference>